<proteinExistence type="inferred from homology"/>
<dbReference type="CDD" id="cd00317">
    <property type="entry name" value="cyclophilin"/>
    <property type="match status" value="1"/>
</dbReference>
<comment type="catalytic activity">
    <reaction evidence="5">
        <text>[protein]-peptidylproline (omega=180) = [protein]-peptidylproline (omega=0)</text>
        <dbReference type="Rhea" id="RHEA:16237"/>
        <dbReference type="Rhea" id="RHEA-COMP:10747"/>
        <dbReference type="Rhea" id="RHEA-COMP:10748"/>
        <dbReference type="ChEBI" id="CHEBI:83833"/>
        <dbReference type="ChEBI" id="CHEBI:83834"/>
        <dbReference type="EC" id="5.2.1.8"/>
    </reaction>
</comment>
<evidence type="ECO:0000256" key="5">
    <source>
        <dbReference type="RuleBase" id="RU363019"/>
    </source>
</evidence>
<dbReference type="RefSeq" id="WP_188952568.1">
    <property type="nucleotide sequence ID" value="NZ_BMIB01000002.1"/>
</dbReference>
<comment type="caution">
    <text evidence="7">The sequence shown here is derived from an EMBL/GenBank/DDBJ whole genome shotgun (WGS) entry which is preliminary data.</text>
</comment>
<dbReference type="PROSITE" id="PS50072">
    <property type="entry name" value="CSA_PPIASE_2"/>
    <property type="match status" value="1"/>
</dbReference>
<comment type="similarity">
    <text evidence="2 5">Belongs to the cyclophilin-type PPIase family.</text>
</comment>
<dbReference type="SUPFAM" id="SSF50891">
    <property type="entry name" value="Cyclophilin-like"/>
    <property type="match status" value="1"/>
</dbReference>
<accession>A0A917MWH5</accession>
<evidence type="ECO:0000256" key="4">
    <source>
        <dbReference type="ARBA" id="ARBA00023235"/>
    </source>
</evidence>
<evidence type="ECO:0000256" key="2">
    <source>
        <dbReference type="ARBA" id="ARBA00007365"/>
    </source>
</evidence>
<dbReference type="PROSITE" id="PS00170">
    <property type="entry name" value="CSA_PPIASE_1"/>
    <property type="match status" value="1"/>
</dbReference>
<dbReference type="InterPro" id="IPR044666">
    <property type="entry name" value="Cyclophilin_A-like"/>
</dbReference>
<keyword evidence="4 5" id="KW-0413">Isomerase</keyword>
<dbReference type="InterPro" id="IPR002130">
    <property type="entry name" value="Cyclophilin-type_PPIase_dom"/>
</dbReference>
<dbReference type="PRINTS" id="PR00153">
    <property type="entry name" value="CSAPPISMRASE"/>
</dbReference>
<dbReference type="GO" id="GO:0006457">
    <property type="term" value="P:protein folding"/>
    <property type="evidence" value="ECO:0007669"/>
    <property type="project" value="InterPro"/>
</dbReference>
<protein>
    <recommendedName>
        <fullName evidence="5">Peptidyl-prolyl cis-trans isomerase</fullName>
        <shortName evidence="5">PPIase</shortName>
        <ecNumber evidence="5">5.2.1.8</ecNumber>
    </recommendedName>
</protein>
<evidence type="ECO:0000256" key="1">
    <source>
        <dbReference type="ARBA" id="ARBA00002388"/>
    </source>
</evidence>
<comment type="function">
    <text evidence="1 5">PPIases accelerate the folding of proteins. It catalyzes the cis-trans isomerization of proline imidic peptide bonds in oligopeptides.</text>
</comment>
<dbReference type="GO" id="GO:0003755">
    <property type="term" value="F:peptidyl-prolyl cis-trans isomerase activity"/>
    <property type="evidence" value="ECO:0007669"/>
    <property type="project" value="UniProtKB-UniRule"/>
</dbReference>
<dbReference type="PIRSF" id="PIRSF001467">
    <property type="entry name" value="Peptidylpro_ismrse"/>
    <property type="match status" value="1"/>
</dbReference>
<dbReference type="InterPro" id="IPR024936">
    <property type="entry name" value="Cyclophilin-type_PPIase"/>
</dbReference>
<feature type="domain" description="PPIase cyclophilin-type" evidence="6">
    <location>
        <begin position="42"/>
        <end position="229"/>
    </location>
</feature>
<dbReference type="AlphaFoldDB" id="A0A917MWH5"/>
<keyword evidence="8" id="KW-1185">Reference proteome</keyword>
<reference evidence="7" key="1">
    <citation type="journal article" date="2014" name="Int. J. Syst. Evol. Microbiol.">
        <title>Complete genome sequence of Corynebacterium casei LMG S-19264T (=DSM 44701T), isolated from a smear-ripened cheese.</title>
        <authorList>
            <consortium name="US DOE Joint Genome Institute (JGI-PGF)"/>
            <person name="Walter F."/>
            <person name="Albersmeier A."/>
            <person name="Kalinowski J."/>
            <person name="Ruckert C."/>
        </authorList>
    </citation>
    <scope>NUCLEOTIDE SEQUENCE</scope>
    <source>
        <strain evidence="7">CGMCC 1.15290</strain>
    </source>
</reference>
<organism evidence="7 8">
    <name type="scientific">Filimonas zeae</name>
    <dbReference type="NCBI Taxonomy" id="1737353"/>
    <lineage>
        <taxon>Bacteria</taxon>
        <taxon>Pseudomonadati</taxon>
        <taxon>Bacteroidota</taxon>
        <taxon>Chitinophagia</taxon>
        <taxon>Chitinophagales</taxon>
        <taxon>Chitinophagaceae</taxon>
        <taxon>Filimonas</taxon>
    </lineage>
</organism>
<keyword evidence="3 5" id="KW-0697">Rotamase</keyword>
<gene>
    <name evidence="7" type="ORF">GCM10011379_25100</name>
</gene>
<dbReference type="Proteomes" id="UP000627292">
    <property type="component" value="Unassembled WGS sequence"/>
</dbReference>
<dbReference type="PANTHER" id="PTHR45625">
    <property type="entry name" value="PEPTIDYL-PROLYL CIS-TRANS ISOMERASE-RELATED"/>
    <property type="match status" value="1"/>
</dbReference>
<evidence type="ECO:0000313" key="8">
    <source>
        <dbReference type="Proteomes" id="UP000627292"/>
    </source>
</evidence>
<name>A0A917MWH5_9BACT</name>
<evidence type="ECO:0000256" key="3">
    <source>
        <dbReference type="ARBA" id="ARBA00023110"/>
    </source>
</evidence>
<reference evidence="7" key="2">
    <citation type="submission" date="2020-09" db="EMBL/GenBank/DDBJ databases">
        <authorList>
            <person name="Sun Q."/>
            <person name="Zhou Y."/>
        </authorList>
    </citation>
    <scope>NUCLEOTIDE SEQUENCE</scope>
    <source>
        <strain evidence="7">CGMCC 1.15290</strain>
    </source>
</reference>
<dbReference type="PANTHER" id="PTHR45625:SF4">
    <property type="entry name" value="PEPTIDYLPROLYL ISOMERASE DOMAIN AND WD REPEAT-CONTAINING PROTEIN 1"/>
    <property type="match status" value="1"/>
</dbReference>
<dbReference type="Gene3D" id="2.40.100.10">
    <property type="entry name" value="Cyclophilin-like"/>
    <property type="match status" value="1"/>
</dbReference>
<evidence type="ECO:0000259" key="6">
    <source>
        <dbReference type="PROSITE" id="PS50072"/>
    </source>
</evidence>
<dbReference type="EC" id="5.2.1.8" evidence="5"/>
<dbReference type="InterPro" id="IPR029000">
    <property type="entry name" value="Cyclophilin-like_dom_sf"/>
</dbReference>
<dbReference type="Pfam" id="PF00160">
    <property type="entry name" value="Pro_isomerase"/>
    <property type="match status" value="1"/>
</dbReference>
<sequence>MQKLLLLITALCWGIGLSWAQPNVKIKKRDRKRDIEMVTTEGTIILRLSDSTPLHRDNFLRLVKTHYYDSLLFHRVIQRFMIQGGDPDSKRAPAGKSLGDGGPTYTIPAEFNPALFHKKGVLAAAREGDDVNPQKASSASQFYIVQGKTFTDGALDTVEVKRLKRKIPPAYREVYKTTGGAPHLDMNYTIFGEVIQGLDVVDKIAAVPTSKGADADRPLKDVRIISVKLIKRKK</sequence>
<dbReference type="EMBL" id="BMIB01000002">
    <property type="protein sequence ID" value="GGH68603.1"/>
    <property type="molecule type" value="Genomic_DNA"/>
</dbReference>
<evidence type="ECO:0000313" key="7">
    <source>
        <dbReference type="EMBL" id="GGH68603.1"/>
    </source>
</evidence>
<dbReference type="InterPro" id="IPR020892">
    <property type="entry name" value="Cyclophilin-type_PPIase_CS"/>
</dbReference>